<feature type="signal peptide" evidence="2">
    <location>
        <begin position="1"/>
        <end position="22"/>
    </location>
</feature>
<reference evidence="4" key="1">
    <citation type="submission" date="2016-05" db="EMBL/GenBank/DDBJ databases">
        <title>Comparative genomics of biotechnologically important yeasts.</title>
        <authorList>
            <consortium name="DOE Joint Genome Institute"/>
            <person name="Riley R."/>
            <person name="Haridas S."/>
            <person name="Wolfe K.H."/>
            <person name="Lopes M.R."/>
            <person name="Hittinger C.T."/>
            <person name="Goker M."/>
            <person name="Salamov A."/>
            <person name="Wisecaver J."/>
            <person name="Long T.M."/>
            <person name="Aerts A.L."/>
            <person name="Barry K."/>
            <person name="Choi C."/>
            <person name="Clum A."/>
            <person name="Coughlan A.Y."/>
            <person name="Deshpande S."/>
            <person name="Douglass A.P."/>
            <person name="Hanson S.J."/>
            <person name="Klenk H.-P."/>
            <person name="Labutti K."/>
            <person name="Lapidus A."/>
            <person name="Lindquist E."/>
            <person name="Lipzen A."/>
            <person name="Meier-Kolthoff J.P."/>
            <person name="Ohm R.A."/>
            <person name="Otillar R.P."/>
            <person name="Pangilinan J."/>
            <person name="Peng Y."/>
            <person name="Rokas A."/>
            <person name="Rosa C.A."/>
            <person name="Scheuner C."/>
            <person name="Sibirny A.A."/>
            <person name="Slot J.C."/>
            <person name="Stielow J.B."/>
            <person name="Sun H."/>
            <person name="Kurtzman C.P."/>
            <person name="Blackwell M."/>
            <person name="Grigoriev I.V."/>
            <person name="Jeffries T.W."/>
        </authorList>
    </citation>
    <scope>NUCLEOTIDE SEQUENCE [LARGE SCALE GENOMIC DNA]</scope>
    <source>
        <strain evidence="4">DSM 1968</strain>
    </source>
</reference>
<keyword evidence="2" id="KW-0732">Signal</keyword>
<dbReference type="RefSeq" id="XP_020044954.1">
    <property type="nucleotide sequence ID" value="XM_020193954.1"/>
</dbReference>
<dbReference type="STRING" id="1344418.A0A1D2VB21"/>
<dbReference type="GeneID" id="30967590"/>
<evidence type="ECO:0000313" key="4">
    <source>
        <dbReference type="Proteomes" id="UP000095038"/>
    </source>
</evidence>
<dbReference type="AlphaFoldDB" id="A0A1D2VB21"/>
<proteinExistence type="predicted"/>
<accession>A0A1D2VB21</accession>
<dbReference type="Pfam" id="PF00660">
    <property type="entry name" value="SRP1_TIP1"/>
    <property type="match status" value="1"/>
</dbReference>
<feature type="chain" id="PRO_5008910391" evidence="2">
    <location>
        <begin position="23"/>
        <end position="207"/>
    </location>
</feature>
<feature type="region of interest" description="Disordered" evidence="1">
    <location>
        <begin position="127"/>
        <end position="187"/>
    </location>
</feature>
<dbReference type="FunCoup" id="A0A1D2VB21">
    <property type="interactions" value="42"/>
</dbReference>
<evidence type="ECO:0000256" key="1">
    <source>
        <dbReference type="SAM" id="MobiDB-lite"/>
    </source>
</evidence>
<evidence type="ECO:0000313" key="3">
    <source>
        <dbReference type="EMBL" id="ODV58647.1"/>
    </source>
</evidence>
<protein>
    <submittedName>
        <fullName evidence="3">Uncharacterized protein</fullName>
    </submittedName>
</protein>
<dbReference type="InParanoid" id="A0A1D2VB21"/>
<dbReference type="OrthoDB" id="4069694at2759"/>
<gene>
    <name evidence="3" type="ORF">ASCRUDRAFT_77660</name>
</gene>
<dbReference type="EMBL" id="KV454490">
    <property type="protein sequence ID" value="ODV58647.1"/>
    <property type="molecule type" value="Genomic_DNA"/>
</dbReference>
<name>A0A1D2VB21_9ASCO</name>
<dbReference type="InterPro" id="IPR000992">
    <property type="entry name" value="SRP1_TIP1"/>
</dbReference>
<organism evidence="3 4">
    <name type="scientific">Ascoidea rubescens DSM 1968</name>
    <dbReference type="NCBI Taxonomy" id="1344418"/>
    <lineage>
        <taxon>Eukaryota</taxon>
        <taxon>Fungi</taxon>
        <taxon>Dikarya</taxon>
        <taxon>Ascomycota</taxon>
        <taxon>Saccharomycotina</taxon>
        <taxon>Saccharomycetes</taxon>
        <taxon>Ascoideaceae</taxon>
        <taxon>Ascoidea</taxon>
    </lineage>
</organism>
<keyword evidence="4" id="KW-1185">Reference proteome</keyword>
<evidence type="ECO:0000256" key="2">
    <source>
        <dbReference type="SAM" id="SignalP"/>
    </source>
</evidence>
<sequence length="207" mass="21172">MKFSTTFVSAVIALLSASTSNANSADAVTAVFDDINNHLTDYLSLVTAGEVPTAILSYYYVAQSYTDDSYTTLINSDFPFSEFQTFVTGLDWYSTRLSSNLAIATGNGNAASATSATSVISSITSSASSAENSESSESSESSMSSESSESEDSSASSASSSSSSRSSSSSSSSRSSSRSSESSSEDAGALVAAPFFGSIIALAVNLL</sequence>
<dbReference type="Proteomes" id="UP000095038">
    <property type="component" value="Unassembled WGS sequence"/>
</dbReference>